<organism evidence="4 5">
    <name type="scientific">Orbilia ellipsospora</name>
    <dbReference type="NCBI Taxonomy" id="2528407"/>
    <lineage>
        <taxon>Eukaryota</taxon>
        <taxon>Fungi</taxon>
        <taxon>Dikarya</taxon>
        <taxon>Ascomycota</taxon>
        <taxon>Pezizomycotina</taxon>
        <taxon>Orbiliomycetes</taxon>
        <taxon>Orbiliales</taxon>
        <taxon>Orbiliaceae</taxon>
        <taxon>Orbilia</taxon>
    </lineage>
</organism>
<protein>
    <submittedName>
        <fullName evidence="4">Uncharacterized protein</fullName>
    </submittedName>
</protein>
<evidence type="ECO:0000256" key="2">
    <source>
        <dbReference type="SAM" id="Phobius"/>
    </source>
</evidence>
<evidence type="ECO:0000313" key="4">
    <source>
        <dbReference type="EMBL" id="KAK6532077.1"/>
    </source>
</evidence>
<accession>A0AAV9X3I2</accession>
<evidence type="ECO:0000256" key="1">
    <source>
        <dbReference type="SAM" id="MobiDB-lite"/>
    </source>
</evidence>
<proteinExistence type="predicted"/>
<feature type="compositionally biased region" description="Polar residues" evidence="1">
    <location>
        <begin position="43"/>
        <end position="59"/>
    </location>
</feature>
<name>A0AAV9X3I2_9PEZI</name>
<feature type="signal peptide" evidence="3">
    <location>
        <begin position="1"/>
        <end position="18"/>
    </location>
</feature>
<feature type="chain" id="PRO_5043362198" evidence="3">
    <location>
        <begin position="19"/>
        <end position="229"/>
    </location>
</feature>
<evidence type="ECO:0000313" key="5">
    <source>
        <dbReference type="Proteomes" id="UP001365542"/>
    </source>
</evidence>
<dbReference type="Proteomes" id="UP001365542">
    <property type="component" value="Unassembled WGS sequence"/>
</dbReference>
<keyword evidence="5" id="KW-1185">Reference proteome</keyword>
<dbReference type="AlphaFoldDB" id="A0AAV9X3I2"/>
<dbReference type="EMBL" id="JAVHJO010000012">
    <property type="protein sequence ID" value="KAK6532077.1"/>
    <property type="molecule type" value="Genomic_DNA"/>
</dbReference>
<keyword evidence="2" id="KW-1133">Transmembrane helix</keyword>
<sequence length="229" mass="26524">MKFTTALLAAVAASTASSAIISTATALTVSPTVSPTPNTSIVRSTASAVQTTTAPSTIAPTDPSYPPPTGSPGPYDTQVDAVVSALKSNVLQINAKYNATCAKGCNATHIQAWGDEHAAAVNAVIVKIQAFPVGYVYWWYPQLVWNLGWIWIEIYYSLWYIWGRAGLIWEVVYFNLYLYNFYYSWRNLFWYFGRFGGYCFWPYWYGYFYRYYWGWGYVWWTWWRVFWWW</sequence>
<reference evidence="4 5" key="1">
    <citation type="submission" date="2019-10" db="EMBL/GenBank/DDBJ databases">
        <authorList>
            <person name="Palmer J.M."/>
        </authorList>
    </citation>
    <scope>NUCLEOTIDE SEQUENCE [LARGE SCALE GENOMIC DNA]</scope>
    <source>
        <strain evidence="4 5">TWF694</strain>
    </source>
</reference>
<keyword evidence="2" id="KW-0472">Membrane</keyword>
<gene>
    <name evidence="4" type="ORF">TWF694_003239</name>
</gene>
<keyword evidence="3" id="KW-0732">Signal</keyword>
<keyword evidence="2" id="KW-0812">Transmembrane</keyword>
<comment type="caution">
    <text evidence="4">The sequence shown here is derived from an EMBL/GenBank/DDBJ whole genome shotgun (WGS) entry which is preliminary data.</text>
</comment>
<evidence type="ECO:0000256" key="3">
    <source>
        <dbReference type="SAM" id="SignalP"/>
    </source>
</evidence>
<feature type="transmembrane region" description="Helical" evidence="2">
    <location>
        <begin position="211"/>
        <end position="228"/>
    </location>
</feature>
<feature type="compositionally biased region" description="Low complexity" evidence="1">
    <location>
        <begin position="30"/>
        <end position="42"/>
    </location>
</feature>
<feature type="region of interest" description="Disordered" evidence="1">
    <location>
        <begin position="30"/>
        <end position="71"/>
    </location>
</feature>